<name>F8P5X0_SERL9</name>
<accession>F8P5X0</accession>
<reference evidence="1" key="1">
    <citation type="submission" date="2011-04" db="EMBL/GenBank/DDBJ databases">
        <title>Evolution of plant cell wall degrading machinery underlies the functional diversity of forest fungi.</title>
        <authorList>
            <consortium name="US DOE Joint Genome Institute (JGI-PGF)"/>
            <person name="Eastwood D.C."/>
            <person name="Floudas D."/>
            <person name="Binder M."/>
            <person name="Majcherczyk A."/>
            <person name="Schneider P."/>
            <person name="Aerts A."/>
            <person name="Asiegbu F.O."/>
            <person name="Baker S.E."/>
            <person name="Barry K."/>
            <person name="Bendiksby M."/>
            <person name="Blumentritt M."/>
            <person name="Coutinho P.M."/>
            <person name="Cullen D."/>
            <person name="Cullen D."/>
            <person name="Gathman A."/>
            <person name="Goodell B."/>
            <person name="Henrissat B."/>
            <person name="Ihrmark K."/>
            <person name="Kauserud H."/>
            <person name="Kohler A."/>
            <person name="LaButti K."/>
            <person name="Lapidus A."/>
            <person name="Lavin J.L."/>
            <person name="Lee Y.-H."/>
            <person name="Lindquist E."/>
            <person name="Lilly W."/>
            <person name="Lucas S."/>
            <person name="Morin E."/>
            <person name="Murat C."/>
            <person name="Oguiza J.A."/>
            <person name="Park J."/>
            <person name="Pisabarro A.G."/>
            <person name="Riley R."/>
            <person name="Rosling A."/>
            <person name="Salamov A."/>
            <person name="Schmidt O."/>
            <person name="Schmutz J."/>
            <person name="Skrede I."/>
            <person name="Stenlid J."/>
            <person name="Wiebenga A."/>
            <person name="Xie X."/>
            <person name="Kues U."/>
            <person name="Hibbett D.S."/>
            <person name="Hoffmeister D."/>
            <person name="Hogberg N."/>
            <person name="Martin F."/>
            <person name="Grigoriev I.V."/>
            <person name="Watkinson S.C."/>
        </authorList>
    </citation>
    <scope>NUCLEOTIDE SEQUENCE</scope>
    <source>
        <strain evidence="1">S7.9</strain>
    </source>
</reference>
<dbReference type="KEGG" id="sla:SERLADRAFT_397642"/>
<dbReference type="AlphaFoldDB" id="F8P5X0"/>
<feature type="non-terminal residue" evidence="1">
    <location>
        <position position="83"/>
    </location>
</feature>
<organism>
    <name type="scientific">Serpula lacrymans var. lacrymans (strain S7.9)</name>
    <name type="common">Dry rot fungus</name>
    <dbReference type="NCBI Taxonomy" id="578457"/>
    <lineage>
        <taxon>Eukaryota</taxon>
        <taxon>Fungi</taxon>
        <taxon>Dikarya</taxon>
        <taxon>Basidiomycota</taxon>
        <taxon>Agaricomycotina</taxon>
        <taxon>Agaricomycetes</taxon>
        <taxon>Agaricomycetidae</taxon>
        <taxon>Boletales</taxon>
        <taxon>Coniophorineae</taxon>
        <taxon>Serpulaceae</taxon>
        <taxon>Serpula</taxon>
    </lineage>
</organism>
<dbReference type="RefSeq" id="XP_007321793.1">
    <property type="nucleotide sequence ID" value="XM_007321731.1"/>
</dbReference>
<sequence length="83" mass="9751">MVDRKKLWILRTDQSGTPHLTQMAVSTVWRFEAWIATPERWTDERWTTAWSNLQCGHTSRPAISIMLHTHTGAWMFVMVPSMH</sequence>
<dbReference type="Proteomes" id="UP000008064">
    <property type="component" value="Unassembled WGS sequence"/>
</dbReference>
<gene>
    <name evidence="1" type="ORF">SERLADRAFT_397642</name>
</gene>
<protein>
    <submittedName>
        <fullName evidence="1">Uncharacterized protein</fullName>
    </submittedName>
</protein>
<dbReference type="GeneID" id="18811838"/>
<evidence type="ECO:0000313" key="1">
    <source>
        <dbReference type="EMBL" id="EGO22007.1"/>
    </source>
</evidence>
<proteinExistence type="predicted"/>
<dbReference type="EMBL" id="GL945438">
    <property type="protein sequence ID" value="EGO22007.1"/>
    <property type="molecule type" value="Genomic_DNA"/>
</dbReference>
<dbReference type="HOGENOM" id="CLU_2549333_0_0_1"/>